<dbReference type="Proteomes" id="UP000265520">
    <property type="component" value="Unassembled WGS sequence"/>
</dbReference>
<evidence type="ECO:0000313" key="2">
    <source>
        <dbReference type="Proteomes" id="UP000265520"/>
    </source>
</evidence>
<name>A0A392V3N8_9FABA</name>
<protein>
    <submittedName>
        <fullName evidence="1">Uncharacterized protein</fullName>
    </submittedName>
</protein>
<proteinExistence type="predicted"/>
<evidence type="ECO:0000313" key="1">
    <source>
        <dbReference type="EMBL" id="MCI81859.1"/>
    </source>
</evidence>
<sequence>PTRAAPTPEENRRNRATLRVVPALAVRRADTRRLHRHNTHNTAHRAAPCCAQCRNPKVPPHLVFLQWNSAQ</sequence>
<dbReference type="AlphaFoldDB" id="A0A392V3N8"/>
<reference evidence="1 2" key="1">
    <citation type="journal article" date="2018" name="Front. Plant Sci.">
        <title>Red Clover (Trifolium pratense) and Zigzag Clover (T. medium) - A Picture of Genomic Similarities and Differences.</title>
        <authorList>
            <person name="Dluhosova J."/>
            <person name="Istvanek J."/>
            <person name="Nedelnik J."/>
            <person name="Repkova J."/>
        </authorList>
    </citation>
    <scope>NUCLEOTIDE SEQUENCE [LARGE SCALE GENOMIC DNA]</scope>
    <source>
        <strain evidence="2">cv. 10/8</strain>
        <tissue evidence="1">Leaf</tissue>
    </source>
</reference>
<keyword evidence="2" id="KW-1185">Reference proteome</keyword>
<comment type="caution">
    <text evidence="1">The sequence shown here is derived from an EMBL/GenBank/DDBJ whole genome shotgun (WGS) entry which is preliminary data.</text>
</comment>
<feature type="non-terminal residue" evidence="1">
    <location>
        <position position="1"/>
    </location>
</feature>
<accession>A0A392V3N8</accession>
<organism evidence="1 2">
    <name type="scientific">Trifolium medium</name>
    <dbReference type="NCBI Taxonomy" id="97028"/>
    <lineage>
        <taxon>Eukaryota</taxon>
        <taxon>Viridiplantae</taxon>
        <taxon>Streptophyta</taxon>
        <taxon>Embryophyta</taxon>
        <taxon>Tracheophyta</taxon>
        <taxon>Spermatophyta</taxon>
        <taxon>Magnoliopsida</taxon>
        <taxon>eudicotyledons</taxon>
        <taxon>Gunneridae</taxon>
        <taxon>Pentapetalae</taxon>
        <taxon>rosids</taxon>
        <taxon>fabids</taxon>
        <taxon>Fabales</taxon>
        <taxon>Fabaceae</taxon>
        <taxon>Papilionoideae</taxon>
        <taxon>50 kb inversion clade</taxon>
        <taxon>NPAAA clade</taxon>
        <taxon>Hologalegina</taxon>
        <taxon>IRL clade</taxon>
        <taxon>Trifolieae</taxon>
        <taxon>Trifolium</taxon>
    </lineage>
</organism>
<dbReference type="EMBL" id="LXQA011029415">
    <property type="protein sequence ID" value="MCI81859.1"/>
    <property type="molecule type" value="Genomic_DNA"/>
</dbReference>